<dbReference type="Gene3D" id="3.75.10.10">
    <property type="entry name" value="L-arginine/glycine Amidinotransferase, Chain A"/>
    <property type="match status" value="1"/>
</dbReference>
<accession>A0A8H7NQR1</accession>
<dbReference type="GO" id="GO:0005737">
    <property type="term" value="C:cytoplasm"/>
    <property type="evidence" value="ECO:0007669"/>
    <property type="project" value="InterPro"/>
</dbReference>
<name>A0A8H7NQR1_BIOOC</name>
<dbReference type="PANTHER" id="PTHR10837">
    <property type="entry name" value="PEPTIDYLARGININE DEIMINASE"/>
    <property type="match status" value="1"/>
</dbReference>
<dbReference type="Proteomes" id="UP000616885">
    <property type="component" value="Unassembled WGS sequence"/>
</dbReference>
<dbReference type="GO" id="GO:0005509">
    <property type="term" value="F:calcium ion binding"/>
    <property type="evidence" value="ECO:0007669"/>
    <property type="project" value="InterPro"/>
</dbReference>
<dbReference type="InterPro" id="IPR036556">
    <property type="entry name" value="PAD_central_sf"/>
</dbReference>
<keyword evidence="1" id="KW-0732">Signal</keyword>
<dbReference type="InterPro" id="IPR013530">
    <property type="entry name" value="PAD_C"/>
</dbReference>
<organism evidence="3 4">
    <name type="scientific">Bionectria ochroleuca</name>
    <name type="common">Gliocladium roseum</name>
    <dbReference type="NCBI Taxonomy" id="29856"/>
    <lineage>
        <taxon>Eukaryota</taxon>
        <taxon>Fungi</taxon>
        <taxon>Dikarya</taxon>
        <taxon>Ascomycota</taxon>
        <taxon>Pezizomycotina</taxon>
        <taxon>Sordariomycetes</taxon>
        <taxon>Hypocreomycetidae</taxon>
        <taxon>Hypocreales</taxon>
        <taxon>Bionectriaceae</taxon>
        <taxon>Clonostachys</taxon>
    </lineage>
</organism>
<dbReference type="SUPFAM" id="SSF110083">
    <property type="entry name" value="Peptidylarginine deiminase Pad4, middle domain"/>
    <property type="match status" value="1"/>
</dbReference>
<dbReference type="EMBL" id="JADCTT010000001">
    <property type="protein sequence ID" value="KAF9760050.1"/>
    <property type="molecule type" value="Genomic_DNA"/>
</dbReference>
<proteinExistence type="predicted"/>
<dbReference type="PANTHER" id="PTHR10837:SF8">
    <property type="entry name" value="PROTEIN-ARGININE DEIMINASE"/>
    <property type="match status" value="1"/>
</dbReference>
<protein>
    <recommendedName>
        <fullName evidence="2">Protein-arginine deiminase C-terminal domain-containing protein</fullName>
    </recommendedName>
</protein>
<evidence type="ECO:0000313" key="4">
    <source>
        <dbReference type="Proteomes" id="UP000616885"/>
    </source>
</evidence>
<dbReference type="SUPFAM" id="SSF55909">
    <property type="entry name" value="Pentein"/>
    <property type="match status" value="1"/>
</dbReference>
<evidence type="ECO:0000259" key="2">
    <source>
        <dbReference type="Pfam" id="PF03068"/>
    </source>
</evidence>
<feature type="domain" description="Protein-arginine deiminase C-terminal" evidence="2">
    <location>
        <begin position="196"/>
        <end position="607"/>
    </location>
</feature>
<feature type="signal peptide" evidence="1">
    <location>
        <begin position="1"/>
        <end position="21"/>
    </location>
</feature>
<evidence type="ECO:0000256" key="1">
    <source>
        <dbReference type="SAM" id="SignalP"/>
    </source>
</evidence>
<dbReference type="AlphaFoldDB" id="A0A8H7NQR1"/>
<gene>
    <name evidence="3" type="ORF">IM811_001744</name>
</gene>
<dbReference type="InterPro" id="IPR004303">
    <property type="entry name" value="PAD"/>
</dbReference>
<evidence type="ECO:0000313" key="3">
    <source>
        <dbReference type="EMBL" id="KAF9760050.1"/>
    </source>
</evidence>
<dbReference type="Pfam" id="PF03068">
    <property type="entry name" value="PAD"/>
    <property type="match status" value="1"/>
</dbReference>
<feature type="chain" id="PRO_5034485826" description="Protein-arginine deiminase C-terminal domain-containing protein" evidence="1">
    <location>
        <begin position="22"/>
        <end position="609"/>
    </location>
</feature>
<reference evidence="3" key="1">
    <citation type="submission" date="2020-10" db="EMBL/GenBank/DDBJ databases">
        <title>High-Quality Genome Resource of Clonostachys rosea strain S41 by Oxford Nanopore Long-Read Sequencing.</title>
        <authorList>
            <person name="Wang H."/>
        </authorList>
    </citation>
    <scope>NUCLEOTIDE SEQUENCE</scope>
    <source>
        <strain evidence="3">S41</strain>
    </source>
</reference>
<dbReference type="GO" id="GO:0004668">
    <property type="term" value="F:protein-arginine deiminase activity"/>
    <property type="evidence" value="ECO:0007669"/>
    <property type="project" value="InterPro"/>
</dbReference>
<sequence length="609" mass="66850">MGVYLQQFLLATCTHAAFTLAAQPQILADTNRDGVVNDLDINAKQTWTYQRGAIFIPNIGDVHQRCSAFDVNGKPLGNRELSMCNDASGDTLVAPEYAAPVRTSPLSNLSKDATGRIYTLPESALGRVRIFWNQPGHESEYNSSWRLTDPQFLFNTTSIGQGLELAVDATELVTGSTSWDGRVSIVYEITDANVTRSDSVALQQAPVLFHHHLQGVEAILTMDANGTMSSQARFVQSLQDTLDHIPGDLPLRKLEAVGEPWAQDFMEPGYVSMPGPGGPISIRVLVRSAQSTRISGRKVFEELRGPGVGGYQLGLGSGFGHEEINSGGNIETIPPFTSRSGTHWAQGRIITAKHFDKYPAKSMIDFMVAQKAQSPLFLEAGWLAAGHVDEFVQFLPSDNHLGFTIAVGDAMLGLEVLQRAKDAGHGSTIVNSFDGDMTPYPNAIFVDPETRNTTIDSLLSDEDFIQTNKYGQSYVQQNLNLLLREIPLGEAEVLRVPTLWRDVTYPWPLTMDGIPPRLHRTIPGERQLAAYMPAAVNGLVLGSDYISAKPWGPLINGQDPFEEAIRDVYGRVNMTVHFVDDYMSHHVQGGEVHCGTNSLRDTSIPWWST</sequence>
<comment type="caution">
    <text evidence="3">The sequence shown here is derived from an EMBL/GenBank/DDBJ whole genome shotgun (WGS) entry which is preliminary data.</text>
</comment>